<protein>
    <submittedName>
        <fullName evidence="1">Uncharacterized protein</fullName>
    </submittedName>
</protein>
<dbReference type="EMBL" id="CADEAL010001703">
    <property type="protein sequence ID" value="CAB1434875.1"/>
    <property type="molecule type" value="Genomic_DNA"/>
</dbReference>
<evidence type="ECO:0000313" key="1">
    <source>
        <dbReference type="EMBL" id="CAB1434875.1"/>
    </source>
</evidence>
<organism evidence="1 2">
    <name type="scientific">Pleuronectes platessa</name>
    <name type="common">European plaice</name>
    <dbReference type="NCBI Taxonomy" id="8262"/>
    <lineage>
        <taxon>Eukaryota</taxon>
        <taxon>Metazoa</taxon>
        <taxon>Chordata</taxon>
        <taxon>Craniata</taxon>
        <taxon>Vertebrata</taxon>
        <taxon>Euteleostomi</taxon>
        <taxon>Actinopterygii</taxon>
        <taxon>Neopterygii</taxon>
        <taxon>Teleostei</taxon>
        <taxon>Neoteleostei</taxon>
        <taxon>Acanthomorphata</taxon>
        <taxon>Carangaria</taxon>
        <taxon>Pleuronectiformes</taxon>
        <taxon>Pleuronectoidei</taxon>
        <taxon>Pleuronectidae</taxon>
        <taxon>Pleuronectes</taxon>
    </lineage>
</organism>
<name>A0A9N7UNL1_PLEPL</name>
<accession>A0A9N7UNL1</accession>
<keyword evidence="2" id="KW-1185">Reference proteome</keyword>
<proteinExistence type="predicted"/>
<evidence type="ECO:0000313" key="2">
    <source>
        <dbReference type="Proteomes" id="UP001153269"/>
    </source>
</evidence>
<dbReference type="AlphaFoldDB" id="A0A9N7UNL1"/>
<sequence length="239" mass="26101">MEASGGEGRMGMRRAAVAAKRNGEEGGRAGSSIRLGAGSTLGAVAPLTSPKRSPPWHKSGRVCFISTRFIWVLSCSYSHSIVPHEWRWFAVLSEVFSGGEHCGPYLRGVSSHCDTVVFSPYLCHLYCHLAQTTATPSYLMCSRERGLKSQAVSSQAHGWLIVNIDPGLHVSLWKRGINPKSPSLLYVTSTHSHTGSGPSRWQRLDPPPTWSGYFLILLLVKRRLWEGVNLFPALGASSA</sequence>
<dbReference type="Proteomes" id="UP001153269">
    <property type="component" value="Unassembled WGS sequence"/>
</dbReference>
<reference evidence="1" key="1">
    <citation type="submission" date="2020-03" db="EMBL/GenBank/DDBJ databases">
        <authorList>
            <person name="Weist P."/>
        </authorList>
    </citation>
    <scope>NUCLEOTIDE SEQUENCE</scope>
</reference>
<comment type="caution">
    <text evidence="1">The sequence shown here is derived from an EMBL/GenBank/DDBJ whole genome shotgun (WGS) entry which is preliminary data.</text>
</comment>
<gene>
    <name evidence="1" type="ORF">PLEPLA_LOCUS22980</name>
</gene>